<dbReference type="InterPro" id="IPR045562">
    <property type="entry name" value="RecG_dom3_C"/>
</dbReference>
<dbReference type="PROSITE" id="PS51194">
    <property type="entry name" value="HELICASE_CTER"/>
    <property type="match status" value="1"/>
</dbReference>
<dbReference type="GO" id="GO:0006310">
    <property type="term" value="P:DNA recombination"/>
    <property type="evidence" value="ECO:0007669"/>
    <property type="project" value="UniProtKB-UniRule"/>
</dbReference>
<protein>
    <recommendedName>
        <fullName evidence="2 15">ATP-dependent DNA helicase RecG</fullName>
        <ecNumber evidence="13 15">5.6.2.4</ecNumber>
    </recommendedName>
</protein>
<evidence type="ECO:0000256" key="12">
    <source>
        <dbReference type="ARBA" id="ARBA00034617"/>
    </source>
</evidence>
<keyword evidence="11" id="KW-0413">Isomerase</keyword>
<dbReference type="SUPFAM" id="SSF50249">
    <property type="entry name" value="Nucleic acid-binding proteins"/>
    <property type="match status" value="1"/>
</dbReference>
<dbReference type="EC" id="5.6.2.4" evidence="13 15"/>
<accession>A0A9D1HSH5</accession>
<comment type="catalytic activity">
    <reaction evidence="14 15">
        <text>ATP + H2O = ADP + phosphate + H(+)</text>
        <dbReference type="Rhea" id="RHEA:13065"/>
        <dbReference type="ChEBI" id="CHEBI:15377"/>
        <dbReference type="ChEBI" id="CHEBI:15378"/>
        <dbReference type="ChEBI" id="CHEBI:30616"/>
        <dbReference type="ChEBI" id="CHEBI:43474"/>
        <dbReference type="ChEBI" id="CHEBI:456216"/>
        <dbReference type="EC" id="5.6.2.4"/>
    </reaction>
</comment>
<dbReference type="PROSITE" id="PS51192">
    <property type="entry name" value="HELICASE_ATP_BIND_1"/>
    <property type="match status" value="1"/>
</dbReference>
<evidence type="ECO:0000256" key="7">
    <source>
        <dbReference type="ARBA" id="ARBA00022840"/>
    </source>
</evidence>
<evidence type="ECO:0000256" key="1">
    <source>
        <dbReference type="ARBA" id="ARBA00007504"/>
    </source>
</evidence>
<dbReference type="InterPro" id="IPR027417">
    <property type="entry name" value="P-loop_NTPase"/>
</dbReference>
<keyword evidence="4 15" id="KW-0227">DNA damage</keyword>
<evidence type="ECO:0000256" key="13">
    <source>
        <dbReference type="ARBA" id="ARBA00034808"/>
    </source>
</evidence>
<dbReference type="EMBL" id="DVMJ01000107">
    <property type="protein sequence ID" value="HIU14684.1"/>
    <property type="molecule type" value="Genomic_DNA"/>
</dbReference>
<dbReference type="NCBIfam" id="NF008168">
    <property type="entry name" value="PRK10917.2-2"/>
    <property type="match status" value="1"/>
</dbReference>
<sequence>MLSDGLVKLRITKPRRELLGQLGIVTVEDLLTYYPYRYEIMEAHRPTAEDPSLVMEGVLLEKARLAYRRQNQSKMLMRVVIDQQIYQVAIFNRHFLLAKLGAGQVVTVIGKLSGDHQIVASDLKLQPLASLPAITPVYSVKEGITSKAIANYVKKALEAYRTEIQDFVPLVYEEKYRLVSRQEALEMIHCPKSTTDLKHALRHLKYEEFLKFQLVMSYMRLFDRAENGLAKNVDQQAIQAFISQLPFALTADQQQAAQEILADFASEKVMHRLVQGDVGSGKTVVAVIALYANYLAGYQGALMAPTEILAKQHAKSLRQFFDHTDVRVELLIGSMSSKEKEHVYTRLMNGQIDILVGTHALIQDGVRFYNLGLVIADEQHRFGVKQRQTLKDKGKRVDILLMSATPIPRTLAISLFGDMDVSTIRTMPGGRKKVETRFYEGHSMKPILPFLKQYLATGGQCYVICPLVDESEGLEARDASSIYEAMKRYFKGHYEVGLLHGRMNDEQKEAVMQAFYENQIQILVSTTVVEVGVDVANANLMVIYNADRFGLSQLHQLRGRVGRSSKQGYCFLLSDSKNQASIDRVKFLETTSDGFAISNYDLKLRGPGEVLGQKQSGLPTFTIANIFEDHDILMRAHEDAGDILGQLERYPWIAAYIRQQLEKSDEAI</sequence>
<evidence type="ECO:0000256" key="14">
    <source>
        <dbReference type="ARBA" id="ARBA00048988"/>
    </source>
</evidence>
<keyword evidence="3 15" id="KW-0547">Nucleotide-binding</keyword>
<keyword evidence="7 15" id="KW-0067">ATP-binding</keyword>
<dbReference type="AlphaFoldDB" id="A0A9D1HSH5"/>
<dbReference type="GO" id="GO:0016787">
    <property type="term" value="F:hydrolase activity"/>
    <property type="evidence" value="ECO:0007669"/>
    <property type="project" value="UniProtKB-KW"/>
</dbReference>
<reference evidence="18" key="2">
    <citation type="journal article" date="2021" name="PeerJ">
        <title>Extensive microbial diversity within the chicken gut microbiome revealed by metagenomics and culture.</title>
        <authorList>
            <person name="Gilroy R."/>
            <person name="Ravi A."/>
            <person name="Getino M."/>
            <person name="Pursley I."/>
            <person name="Horton D.L."/>
            <person name="Alikhan N.F."/>
            <person name="Baker D."/>
            <person name="Gharbi K."/>
            <person name="Hall N."/>
            <person name="Watson M."/>
            <person name="Adriaenssens E.M."/>
            <person name="Foster-Nyarko E."/>
            <person name="Jarju S."/>
            <person name="Secka A."/>
            <person name="Antonio M."/>
            <person name="Oren A."/>
            <person name="Chaudhuri R.R."/>
            <person name="La Ragione R."/>
            <person name="Hildebrand F."/>
            <person name="Pallen M.J."/>
        </authorList>
    </citation>
    <scope>NUCLEOTIDE SEQUENCE</scope>
    <source>
        <strain evidence="18">CHK195-11698</strain>
    </source>
</reference>
<dbReference type="InterPro" id="IPR033454">
    <property type="entry name" value="RecG_wedge"/>
</dbReference>
<organism evidence="18 19">
    <name type="scientific">Candidatus Fimiplasma intestinipullorum</name>
    <dbReference type="NCBI Taxonomy" id="2840825"/>
    <lineage>
        <taxon>Bacteria</taxon>
        <taxon>Bacillati</taxon>
        <taxon>Bacillota</taxon>
        <taxon>Clostridia</taxon>
        <taxon>Eubacteriales</taxon>
        <taxon>Candidatus Fimiplasma</taxon>
    </lineage>
</organism>
<evidence type="ECO:0000256" key="4">
    <source>
        <dbReference type="ARBA" id="ARBA00022763"/>
    </source>
</evidence>
<evidence type="ECO:0000256" key="8">
    <source>
        <dbReference type="ARBA" id="ARBA00023125"/>
    </source>
</evidence>
<evidence type="ECO:0000313" key="19">
    <source>
        <dbReference type="Proteomes" id="UP000824175"/>
    </source>
</evidence>
<proteinExistence type="inferred from homology"/>
<dbReference type="InterPro" id="IPR012340">
    <property type="entry name" value="NA-bd_OB-fold"/>
</dbReference>
<evidence type="ECO:0000256" key="2">
    <source>
        <dbReference type="ARBA" id="ARBA00017846"/>
    </source>
</evidence>
<dbReference type="SMART" id="SM00487">
    <property type="entry name" value="DEXDc"/>
    <property type="match status" value="1"/>
</dbReference>
<gene>
    <name evidence="18" type="primary">recG</name>
    <name evidence="18" type="ORF">IAD15_11565</name>
</gene>
<dbReference type="SUPFAM" id="SSF52540">
    <property type="entry name" value="P-loop containing nucleoside triphosphate hydrolases"/>
    <property type="match status" value="2"/>
</dbReference>
<dbReference type="Pfam" id="PF00270">
    <property type="entry name" value="DEAD"/>
    <property type="match status" value="1"/>
</dbReference>
<evidence type="ECO:0000259" key="16">
    <source>
        <dbReference type="PROSITE" id="PS51192"/>
    </source>
</evidence>
<feature type="domain" description="Helicase C-terminal" evidence="17">
    <location>
        <begin position="450"/>
        <end position="603"/>
    </location>
</feature>
<dbReference type="PANTHER" id="PTHR47964">
    <property type="entry name" value="ATP-DEPENDENT DNA HELICASE HOMOLOG RECG, CHLOROPLASTIC"/>
    <property type="match status" value="1"/>
</dbReference>
<dbReference type="InterPro" id="IPR011545">
    <property type="entry name" value="DEAD/DEAH_box_helicase_dom"/>
</dbReference>
<comment type="function">
    <text evidence="15">Plays a critical role in recombination and DNA repair. Helps process Holliday junction intermediates to mature products by catalyzing branch migration. Has replication fork regression activity, unwinds stalled or blocked replication forks to make a HJ that can be resolved. Has a DNA unwinding activity characteristic of a DNA helicase with 3'-5' polarity.</text>
</comment>
<dbReference type="InterPro" id="IPR014001">
    <property type="entry name" value="Helicase_ATP-bd"/>
</dbReference>
<dbReference type="Pfam" id="PF19833">
    <property type="entry name" value="RecG_dom3_C"/>
    <property type="match status" value="1"/>
</dbReference>
<keyword evidence="6 15" id="KW-0347">Helicase</keyword>
<feature type="domain" description="Helicase ATP-binding" evidence="16">
    <location>
        <begin position="263"/>
        <end position="424"/>
    </location>
</feature>
<comment type="caution">
    <text evidence="18">The sequence shown here is derived from an EMBL/GenBank/DDBJ whole genome shotgun (WGS) entry which is preliminary data.</text>
</comment>
<evidence type="ECO:0000256" key="15">
    <source>
        <dbReference type="RuleBase" id="RU363016"/>
    </source>
</evidence>
<dbReference type="NCBIfam" id="NF008165">
    <property type="entry name" value="PRK10917.1-3"/>
    <property type="match status" value="1"/>
</dbReference>
<reference evidence="18" key="1">
    <citation type="submission" date="2020-10" db="EMBL/GenBank/DDBJ databases">
        <authorList>
            <person name="Gilroy R."/>
        </authorList>
    </citation>
    <scope>NUCLEOTIDE SEQUENCE</scope>
    <source>
        <strain evidence="18">CHK195-11698</strain>
    </source>
</reference>
<dbReference type="CDD" id="cd17992">
    <property type="entry name" value="DEXHc_RecG"/>
    <property type="match status" value="1"/>
</dbReference>
<dbReference type="GO" id="GO:0003677">
    <property type="term" value="F:DNA binding"/>
    <property type="evidence" value="ECO:0007669"/>
    <property type="project" value="UniProtKB-KW"/>
</dbReference>
<keyword evidence="8" id="KW-0238">DNA-binding</keyword>
<keyword evidence="9 15" id="KW-0233">DNA recombination</keyword>
<dbReference type="NCBIfam" id="TIGR00643">
    <property type="entry name" value="recG"/>
    <property type="match status" value="1"/>
</dbReference>
<evidence type="ECO:0000256" key="3">
    <source>
        <dbReference type="ARBA" id="ARBA00022741"/>
    </source>
</evidence>
<dbReference type="InterPro" id="IPR047112">
    <property type="entry name" value="RecG/Mfd"/>
</dbReference>
<dbReference type="Proteomes" id="UP000824175">
    <property type="component" value="Unassembled WGS sequence"/>
</dbReference>
<dbReference type="InterPro" id="IPR004609">
    <property type="entry name" value="ATP-dep_DNA_helicase_RecG"/>
</dbReference>
<evidence type="ECO:0000256" key="11">
    <source>
        <dbReference type="ARBA" id="ARBA00023235"/>
    </source>
</evidence>
<evidence type="ECO:0000313" key="18">
    <source>
        <dbReference type="EMBL" id="HIU14684.1"/>
    </source>
</evidence>
<dbReference type="PANTHER" id="PTHR47964:SF1">
    <property type="entry name" value="ATP-DEPENDENT DNA HELICASE HOMOLOG RECG, CHLOROPLASTIC"/>
    <property type="match status" value="1"/>
</dbReference>
<dbReference type="Pfam" id="PF17191">
    <property type="entry name" value="RecG_wedge"/>
    <property type="match status" value="1"/>
</dbReference>
<evidence type="ECO:0000256" key="6">
    <source>
        <dbReference type="ARBA" id="ARBA00022806"/>
    </source>
</evidence>
<dbReference type="GO" id="GO:0005524">
    <property type="term" value="F:ATP binding"/>
    <property type="evidence" value="ECO:0007669"/>
    <property type="project" value="UniProtKB-KW"/>
</dbReference>
<comment type="catalytic activity">
    <reaction evidence="12 15">
        <text>Couples ATP hydrolysis with the unwinding of duplex DNA by translocating in the 3'-5' direction.</text>
        <dbReference type="EC" id="5.6.2.4"/>
    </reaction>
</comment>
<dbReference type="SMART" id="SM00490">
    <property type="entry name" value="HELICc"/>
    <property type="match status" value="1"/>
</dbReference>
<dbReference type="Gene3D" id="3.40.50.300">
    <property type="entry name" value="P-loop containing nucleotide triphosphate hydrolases"/>
    <property type="match status" value="2"/>
</dbReference>
<evidence type="ECO:0000256" key="5">
    <source>
        <dbReference type="ARBA" id="ARBA00022801"/>
    </source>
</evidence>
<keyword evidence="10 15" id="KW-0234">DNA repair</keyword>
<comment type="similarity">
    <text evidence="1 15">Belongs to the helicase family. RecG subfamily.</text>
</comment>
<dbReference type="InterPro" id="IPR001650">
    <property type="entry name" value="Helicase_C-like"/>
</dbReference>
<keyword evidence="5 15" id="KW-0378">Hydrolase</keyword>
<dbReference type="GO" id="GO:0006281">
    <property type="term" value="P:DNA repair"/>
    <property type="evidence" value="ECO:0007669"/>
    <property type="project" value="UniProtKB-UniRule"/>
</dbReference>
<evidence type="ECO:0000256" key="10">
    <source>
        <dbReference type="ARBA" id="ARBA00023204"/>
    </source>
</evidence>
<dbReference type="GO" id="GO:0043138">
    <property type="term" value="F:3'-5' DNA helicase activity"/>
    <property type="evidence" value="ECO:0007669"/>
    <property type="project" value="UniProtKB-EC"/>
</dbReference>
<name>A0A9D1HSH5_9FIRM</name>
<evidence type="ECO:0000256" key="9">
    <source>
        <dbReference type="ARBA" id="ARBA00023172"/>
    </source>
</evidence>
<dbReference type="Pfam" id="PF00271">
    <property type="entry name" value="Helicase_C"/>
    <property type="match status" value="1"/>
</dbReference>
<evidence type="ECO:0000259" key="17">
    <source>
        <dbReference type="PROSITE" id="PS51194"/>
    </source>
</evidence>